<gene>
    <name evidence="3" type="ORF">SODALDRAFT_334244</name>
</gene>
<dbReference type="InterPro" id="IPR035892">
    <property type="entry name" value="C2_domain_sf"/>
</dbReference>
<dbReference type="PANTHER" id="PTHR47800">
    <property type="entry name" value="C2 DOMAIN-CONTAINING PROTEIN"/>
    <property type="match status" value="1"/>
</dbReference>
<evidence type="ECO:0000259" key="2">
    <source>
        <dbReference type="PROSITE" id="PS50004"/>
    </source>
</evidence>
<feature type="compositionally biased region" description="Low complexity" evidence="1">
    <location>
        <begin position="594"/>
        <end position="609"/>
    </location>
</feature>
<dbReference type="EMBL" id="ML119057">
    <property type="protein sequence ID" value="ROT37169.1"/>
    <property type="molecule type" value="Genomic_DNA"/>
</dbReference>
<dbReference type="SMART" id="SM00239">
    <property type="entry name" value="C2"/>
    <property type="match status" value="1"/>
</dbReference>
<evidence type="ECO:0000313" key="3">
    <source>
        <dbReference type="EMBL" id="ROT37169.1"/>
    </source>
</evidence>
<dbReference type="GO" id="GO:0010628">
    <property type="term" value="P:positive regulation of gene expression"/>
    <property type="evidence" value="ECO:0007669"/>
    <property type="project" value="TreeGrafter"/>
</dbReference>
<dbReference type="OrthoDB" id="73919at2759"/>
<feature type="compositionally biased region" description="Basic residues" evidence="1">
    <location>
        <begin position="99"/>
        <end position="113"/>
    </location>
</feature>
<proteinExistence type="predicted"/>
<feature type="compositionally biased region" description="Polar residues" evidence="1">
    <location>
        <begin position="37"/>
        <end position="57"/>
    </location>
</feature>
<feature type="region of interest" description="Disordered" evidence="1">
    <location>
        <begin position="318"/>
        <end position="342"/>
    </location>
</feature>
<dbReference type="InterPro" id="IPR000008">
    <property type="entry name" value="C2_dom"/>
</dbReference>
<dbReference type="STRING" id="1314773.A0A3N2PRM4"/>
<feature type="region of interest" description="Disordered" evidence="1">
    <location>
        <begin position="1"/>
        <end position="125"/>
    </location>
</feature>
<feature type="compositionally biased region" description="Basic and acidic residues" evidence="1">
    <location>
        <begin position="611"/>
        <end position="624"/>
    </location>
</feature>
<dbReference type="GeneID" id="39580632"/>
<dbReference type="RefSeq" id="XP_028464975.1">
    <property type="nucleotide sequence ID" value="XM_028612154.1"/>
</dbReference>
<feature type="domain" description="C2" evidence="2">
    <location>
        <begin position="115"/>
        <end position="243"/>
    </location>
</feature>
<evidence type="ECO:0000313" key="4">
    <source>
        <dbReference type="Proteomes" id="UP000272025"/>
    </source>
</evidence>
<dbReference type="PROSITE" id="PS50004">
    <property type="entry name" value="C2"/>
    <property type="match status" value="1"/>
</dbReference>
<evidence type="ECO:0000256" key="1">
    <source>
        <dbReference type="SAM" id="MobiDB-lite"/>
    </source>
</evidence>
<dbReference type="Gene3D" id="2.60.40.150">
    <property type="entry name" value="C2 domain"/>
    <property type="match status" value="1"/>
</dbReference>
<dbReference type="Pfam" id="PF00168">
    <property type="entry name" value="C2"/>
    <property type="match status" value="1"/>
</dbReference>
<dbReference type="SUPFAM" id="SSF49562">
    <property type="entry name" value="C2 domain (Calcium/lipid-binding domain, CaLB)"/>
    <property type="match status" value="1"/>
</dbReference>
<organism evidence="3 4">
    <name type="scientific">Sodiomyces alkalinus (strain CBS 110278 / VKM F-3762 / F11)</name>
    <name type="common">Alkaliphilic filamentous fungus</name>
    <dbReference type="NCBI Taxonomy" id="1314773"/>
    <lineage>
        <taxon>Eukaryota</taxon>
        <taxon>Fungi</taxon>
        <taxon>Dikarya</taxon>
        <taxon>Ascomycota</taxon>
        <taxon>Pezizomycotina</taxon>
        <taxon>Sordariomycetes</taxon>
        <taxon>Hypocreomycetidae</taxon>
        <taxon>Glomerellales</taxon>
        <taxon>Plectosphaerellaceae</taxon>
        <taxon>Sodiomyces</taxon>
    </lineage>
</organism>
<keyword evidence="4" id="KW-1185">Reference proteome</keyword>
<dbReference type="AlphaFoldDB" id="A0A3N2PRM4"/>
<dbReference type="PANTHER" id="PTHR47800:SF5">
    <property type="entry name" value="FER-1-LIKE PROTEIN 6"/>
    <property type="match status" value="1"/>
</dbReference>
<reference evidence="3 4" key="1">
    <citation type="journal article" date="2018" name="Mol. Ecol.">
        <title>The obligate alkalophilic soda-lake fungus Sodiomyces alkalinus has shifted to a protein diet.</title>
        <authorList>
            <person name="Grum-Grzhimaylo A.A."/>
            <person name="Falkoski D.L."/>
            <person name="van den Heuvel J."/>
            <person name="Valero-Jimenez C.A."/>
            <person name="Min B."/>
            <person name="Choi I.G."/>
            <person name="Lipzen A."/>
            <person name="Daum C.G."/>
            <person name="Aanen D.K."/>
            <person name="Tsang A."/>
            <person name="Henrissat B."/>
            <person name="Bilanenko E.N."/>
            <person name="de Vries R.P."/>
            <person name="van Kan J.A.L."/>
            <person name="Grigoriev I.V."/>
            <person name="Debets A.J.M."/>
        </authorList>
    </citation>
    <scope>NUCLEOTIDE SEQUENCE [LARGE SCALE GENOMIC DNA]</scope>
    <source>
        <strain evidence="3 4">F11</strain>
    </source>
</reference>
<accession>A0A3N2PRM4</accession>
<feature type="region of interest" description="Disordered" evidence="1">
    <location>
        <begin position="594"/>
        <end position="646"/>
    </location>
</feature>
<protein>
    <recommendedName>
        <fullName evidence="2">C2 domain-containing protein</fullName>
    </recommendedName>
</protein>
<name>A0A3N2PRM4_SODAK</name>
<feature type="compositionally biased region" description="Polar residues" evidence="1">
    <location>
        <begin position="1"/>
        <end position="23"/>
    </location>
</feature>
<dbReference type="Proteomes" id="UP000272025">
    <property type="component" value="Unassembled WGS sequence"/>
</dbReference>
<sequence>MTENAHQTSLQLQEKAPSNSATHTDNEKRFPPPNGQLGEQSDQSARSSPDGGSQAQTLDKLPPPKPERGEPPSVVVNRPRQKPSILHSLRHPAADLKHAVKSRKKKLKEKAKAKPPGGFDRTPLPSAPPGYTLKFTFYRATNLPAGDLVAASSDPFIYATLRSALPKRHEEDPDVARRTHTIRKTTDPEWNDEWIVASVPATGFTLECRIYDEDYPNKDDSLGSVTIGVDQITPDWEGIPPPGREFKVMKRTGHKGVYLVRATNSCFDPKVEMTPTLWVSIELLGQSSPPYGQMYTVGPCYHFQHFSPTIGRLAGTKVNEDEEHSHSPGRRGSSPDHNNRKTQRYDFQSNEIQFAGPVPPTMYHRFVEFRPLVGHMFWSRGIRGRILNRALHDQHRRIYNFSRSTQYGTFAACSEEASRLFLRLVHYDEGGRIFTYVLTLDGMFRFTETGREFSIDLLSKHTMHSDVATYVASAGEFFVRRLEGPAEGWRPEEDPAYYQLVIDNDSGTYRPDKSILGALRDFMARNLAGLGVVAMHCGDEELVRLKERQARIKKEEGRGVRMVLNRSPSGSSTSLSSAESDLNRVEAAVAAAGAAVSGSGSGSAAASGSKTKREQVLDLVENPKRAKGLLKMGKRADKETGGPSGS</sequence>